<evidence type="ECO:0000256" key="1">
    <source>
        <dbReference type="ARBA" id="ARBA00022786"/>
    </source>
</evidence>
<accession>A0ABQ9NW93</accession>
<evidence type="ECO:0000313" key="4">
    <source>
        <dbReference type="EMBL" id="KAJ9665951.1"/>
    </source>
</evidence>
<proteinExistence type="predicted"/>
<feature type="domain" description="F-box" evidence="3">
    <location>
        <begin position="201"/>
        <end position="251"/>
    </location>
</feature>
<comment type="caution">
    <text evidence="4">The sequence shown here is derived from an EMBL/GenBank/DDBJ whole genome shotgun (WGS) entry which is preliminary data.</text>
</comment>
<feature type="region of interest" description="Disordered" evidence="2">
    <location>
        <begin position="424"/>
        <end position="453"/>
    </location>
</feature>
<evidence type="ECO:0000256" key="2">
    <source>
        <dbReference type="SAM" id="MobiDB-lite"/>
    </source>
</evidence>
<feature type="compositionally biased region" description="Acidic residues" evidence="2">
    <location>
        <begin position="439"/>
        <end position="449"/>
    </location>
</feature>
<evidence type="ECO:0000259" key="3">
    <source>
        <dbReference type="PROSITE" id="PS50181"/>
    </source>
</evidence>
<feature type="compositionally biased region" description="Basic and acidic residues" evidence="2">
    <location>
        <begin position="70"/>
        <end position="82"/>
    </location>
</feature>
<dbReference type="PANTHER" id="PTHR12874:SF9">
    <property type="entry name" value="F-BOX ONLY PROTEIN 48"/>
    <property type="match status" value="1"/>
</dbReference>
<dbReference type="Gene3D" id="1.20.1280.50">
    <property type="match status" value="1"/>
</dbReference>
<evidence type="ECO:0000313" key="5">
    <source>
        <dbReference type="Proteomes" id="UP001172684"/>
    </source>
</evidence>
<dbReference type="InterPro" id="IPR045464">
    <property type="entry name" value="Hrt3/FBXO9_C"/>
</dbReference>
<dbReference type="PANTHER" id="PTHR12874">
    <property type="entry name" value="F-BOX ONLY PROTEIN 48-RELATED"/>
    <property type="match status" value="1"/>
</dbReference>
<gene>
    <name evidence="4" type="ORF">H2201_003862</name>
</gene>
<name>A0ABQ9NW93_9PEZI</name>
<dbReference type="SUPFAM" id="SSF81383">
    <property type="entry name" value="F-box domain"/>
    <property type="match status" value="1"/>
</dbReference>
<dbReference type="Pfam" id="PF12937">
    <property type="entry name" value="F-box-like"/>
    <property type="match status" value="1"/>
</dbReference>
<feature type="compositionally biased region" description="Basic and acidic residues" evidence="2">
    <location>
        <begin position="1"/>
        <end position="21"/>
    </location>
</feature>
<organism evidence="4 5">
    <name type="scientific">Coniosporium apollinis</name>
    <dbReference type="NCBI Taxonomy" id="61459"/>
    <lineage>
        <taxon>Eukaryota</taxon>
        <taxon>Fungi</taxon>
        <taxon>Dikarya</taxon>
        <taxon>Ascomycota</taxon>
        <taxon>Pezizomycotina</taxon>
        <taxon>Dothideomycetes</taxon>
        <taxon>Dothideomycetes incertae sedis</taxon>
        <taxon>Coniosporium</taxon>
    </lineage>
</organism>
<feature type="region of interest" description="Disordered" evidence="2">
    <location>
        <begin position="1"/>
        <end position="114"/>
    </location>
</feature>
<dbReference type="EMBL" id="JAPDRL010000023">
    <property type="protein sequence ID" value="KAJ9665951.1"/>
    <property type="molecule type" value="Genomic_DNA"/>
</dbReference>
<dbReference type="InterPro" id="IPR036047">
    <property type="entry name" value="F-box-like_dom_sf"/>
</dbReference>
<dbReference type="PROSITE" id="PS50181">
    <property type="entry name" value="FBOX"/>
    <property type="match status" value="1"/>
</dbReference>
<reference evidence="4" key="1">
    <citation type="submission" date="2022-10" db="EMBL/GenBank/DDBJ databases">
        <title>Culturing micro-colonial fungi from biological soil crusts in the Mojave desert and describing Neophaeococcomyces mojavensis, and introducing the new genera and species Taxawa tesnikishii.</title>
        <authorList>
            <person name="Kurbessoian T."/>
            <person name="Stajich J.E."/>
        </authorList>
    </citation>
    <scope>NUCLEOTIDE SEQUENCE</scope>
    <source>
        <strain evidence="4">TK_1</strain>
    </source>
</reference>
<dbReference type="Proteomes" id="UP001172684">
    <property type="component" value="Unassembled WGS sequence"/>
</dbReference>
<keyword evidence="5" id="KW-1185">Reference proteome</keyword>
<dbReference type="InterPro" id="IPR001810">
    <property type="entry name" value="F-box_dom"/>
</dbReference>
<feature type="compositionally biased region" description="Basic and acidic residues" evidence="2">
    <location>
        <begin position="100"/>
        <end position="110"/>
    </location>
</feature>
<dbReference type="Pfam" id="PF19270">
    <property type="entry name" value="FBO_C"/>
    <property type="match status" value="1"/>
</dbReference>
<keyword evidence="1" id="KW-0833">Ubl conjugation pathway</keyword>
<protein>
    <recommendedName>
        <fullName evidence="3">F-box domain-containing protein</fullName>
    </recommendedName>
</protein>
<sequence>MDHTEAELESFRQQWRKEVTAKTRPQVPAPAKPEASSNATQNQKKSKAPAAQAAQPDDDEGSDTGPETYHGPEDREPVRRVGDLGPALASSSKQPASALEHYEKAVEKETQGSLGDSVSLYRKAFRLDEKVHERYKIKHFPPSAFPSKPTNINPSNAPVTVPNPAHHSFHGPSTLSDLVEEFSQLAIQGQEPPTDLSPPPPCPIASVPEEILVEILLYTAISDVASLVRLAQVCKRLAYLVLTEDRIWRRICLGHEFGFGAMHYRYACTIRGEPLLADGLGGQILGTSDSALDIDPDPDLNLDTDVSAALTAATAATLIPRPYQTYRRMFHSRPRIRFNGCYISTVNYTRPGASSSTQLTWNSPVLIVTYYRYLRFFRDGTVISLLTTAEPADVVHHLLKEHVGREHGGNLPSAVMRDALPGRWRLSGPASRKPSGTSEDGEGEKEEEEGMLHIETEGVTPKYLYKMQLQVGSAGRGARNNKLTWRGYWSYNRLTDDWGEFGLRNDRAFYWSRVRSYGMGL</sequence>